<dbReference type="InterPro" id="IPR028001">
    <property type="entry name" value="SAXO5"/>
</dbReference>
<sequence length="508" mass="56991">MTFTQNEPVAIRVAGDLTMPVCPMSLEFLKASHFALGPDLRLLDGTMQCTTHRDFPAYSCVTPVRRPTSPPHATVFQKEARWASQNRTSEVHRAFSPPSESLSLDELREQKMERARVMRISNLHLQADALPGLNLSTARADYLWPELSPRSREDIRGARLIFDRDSVPSGDREQLRIPATSYQAHYPPQDAAPQPRAPSSHLGGPNPLKWNYKGQEDTSYQNQFQALPGPPALMCKRASSSVNLGDYKTGYSALCSHMKQTYTPQELPPHRYDKAQTAAHIHQVSIRPGDSLFHDRTTMNDHFYPREPEPFVLHQDKTPESHILKGNWSSGPGSLATSTKLFYGEPPPVTQPPSRHVSHEKLKDHVTLGEARMLRDFFQTSMSSDYSPPDTKPISRALNFSLLQSSLPEGTGELDFLTTNQKMLKPHGIVRAAVTEELLQKCKYSHIEPPLGGQRFFSTQYQDQFPLKYQGSLVQKLSNVQESHVPLGTPQSFGCWGQKVDPQGPQLP</sequence>
<feature type="non-terminal residue" evidence="2">
    <location>
        <position position="508"/>
    </location>
</feature>
<dbReference type="PANTHER" id="PTHR34828:SF1">
    <property type="entry name" value="TESTIS-EXPRESSED PROTEIN 45"/>
    <property type="match status" value="1"/>
</dbReference>
<dbReference type="OrthoDB" id="6151791at2759"/>
<name>A0A1A6HU78_NEOLE</name>
<dbReference type="Proteomes" id="UP000092124">
    <property type="component" value="Unassembled WGS sequence"/>
</dbReference>
<accession>A0A1A6HU78</accession>
<evidence type="ECO:0000313" key="2">
    <source>
        <dbReference type="EMBL" id="OBS81292.1"/>
    </source>
</evidence>
<dbReference type="STRING" id="56216.A0A1A6HU78"/>
<organism evidence="2 3">
    <name type="scientific">Neotoma lepida</name>
    <name type="common">Desert woodrat</name>
    <dbReference type="NCBI Taxonomy" id="56216"/>
    <lineage>
        <taxon>Eukaryota</taxon>
        <taxon>Metazoa</taxon>
        <taxon>Chordata</taxon>
        <taxon>Craniata</taxon>
        <taxon>Vertebrata</taxon>
        <taxon>Euteleostomi</taxon>
        <taxon>Mammalia</taxon>
        <taxon>Eutheria</taxon>
        <taxon>Euarchontoglires</taxon>
        <taxon>Glires</taxon>
        <taxon>Rodentia</taxon>
        <taxon>Myomorpha</taxon>
        <taxon>Muroidea</taxon>
        <taxon>Cricetidae</taxon>
        <taxon>Neotominae</taxon>
        <taxon>Neotoma</taxon>
    </lineage>
</organism>
<dbReference type="AlphaFoldDB" id="A0A1A6HU78"/>
<dbReference type="PANTHER" id="PTHR34828">
    <property type="entry name" value="TESTIS-EXPRESSED PROTEIN 45"/>
    <property type="match status" value="1"/>
</dbReference>
<dbReference type="Pfam" id="PF15373">
    <property type="entry name" value="SAXO5-like"/>
    <property type="match status" value="1"/>
</dbReference>
<reference evidence="2 3" key="1">
    <citation type="submission" date="2016-06" db="EMBL/GenBank/DDBJ databases">
        <title>The Draft Genome Sequence and Annotation of the Desert Woodrat Neotoma lepida.</title>
        <authorList>
            <person name="Campbell M."/>
            <person name="Oakeson K.F."/>
            <person name="Yandell M."/>
            <person name="Halpert J.R."/>
            <person name="Dearing D."/>
        </authorList>
    </citation>
    <scope>NUCLEOTIDE SEQUENCE [LARGE SCALE GENOMIC DNA]</scope>
    <source>
        <strain evidence="2">417</strain>
        <tissue evidence="2">Liver</tissue>
    </source>
</reference>
<evidence type="ECO:0000313" key="3">
    <source>
        <dbReference type="Proteomes" id="UP000092124"/>
    </source>
</evidence>
<comment type="caution">
    <text evidence="2">The sequence shown here is derived from an EMBL/GenBank/DDBJ whole genome shotgun (WGS) entry which is preliminary data.</text>
</comment>
<protein>
    <submittedName>
        <fullName evidence="2">Uncharacterized protein</fullName>
    </submittedName>
</protein>
<dbReference type="EMBL" id="LZPO01017283">
    <property type="protein sequence ID" value="OBS81292.1"/>
    <property type="molecule type" value="Genomic_DNA"/>
</dbReference>
<proteinExistence type="predicted"/>
<feature type="compositionally biased region" description="Low complexity" evidence="1">
    <location>
        <begin position="187"/>
        <end position="198"/>
    </location>
</feature>
<keyword evidence="3" id="KW-1185">Reference proteome</keyword>
<gene>
    <name evidence="2" type="ORF">A6R68_20511</name>
</gene>
<feature type="region of interest" description="Disordered" evidence="1">
    <location>
        <begin position="184"/>
        <end position="210"/>
    </location>
</feature>
<evidence type="ECO:0000256" key="1">
    <source>
        <dbReference type="SAM" id="MobiDB-lite"/>
    </source>
</evidence>